<comment type="catalytic activity">
    <reaction evidence="7">
        <text>Preferential cleavage: (Ac)2-L-Lys-D-Ala-|-D-Ala. Also transpeptidation of peptidyl-alanyl moieties that are N-acyl substituents of D-alanine.</text>
        <dbReference type="EC" id="3.4.16.4"/>
    </reaction>
</comment>
<evidence type="ECO:0000259" key="11">
    <source>
        <dbReference type="Pfam" id="PF00905"/>
    </source>
</evidence>
<keyword evidence="5" id="KW-0378">Hydrolase</keyword>
<evidence type="ECO:0000256" key="8">
    <source>
        <dbReference type="ARBA" id="ARBA00049902"/>
    </source>
</evidence>
<keyword evidence="1 13" id="KW-0121">Carboxypeptidase</keyword>
<reference evidence="13 14" key="1">
    <citation type="submission" date="2017-09" db="EMBL/GenBank/DDBJ databases">
        <authorList>
            <person name="Ehlers B."/>
            <person name="Leendertz F.H."/>
        </authorList>
    </citation>
    <scope>NUCLEOTIDE SEQUENCE [LARGE SCALE GENOMIC DNA]</scope>
    <source>
        <strain evidence="13 14">CGMCC 4.6857</strain>
    </source>
</reference>
<name>A0A285JFX0_9ACTN</name>
<feature type="region of interest" description="Disordered" evidence="9">
    <location>
        <begin position="823"/>
        <end position="912"/>
    </location>
</feature>
<evidence type="ECO:0000313" key="13">
    <source>
        <dbReference type="EMBL" id="SNY58687.1"/>
    </source>
</evidence>
<dbReference type="GO" id="GO:0009252">
    <property type="term" value="P:peptidoglycan biosynthetic process"/>
    <property type="evidence" value="ECO:0007669"/>
    <property type="project" value="TreeGrafter"/>
</dbReference>
<evidence type="ECO:0000256" key="7">
    <source>
        <dbReference type="ARBA" id="ARBA00034000"/>
    </source>
</evidence>
<sequence>MNSYGDPQSSRARARVPGSASSTPDDDQSSSYSASARPPDAYRRGAGGRASVGGSASVPGSASVGSASPGRASVAGSASVGSASAGRASVGSASVGSATPGRASVGSASVGSASVGSASVGSARVGAAGASARAAVRPVTTPPGDEGAIGGGRSGRGKDKSKAAKRRRRTNILTAAAAVMVILLGAGVVGGTYFFDDVDLPPPVTEDQSNVIKYSTGQTIAKLGEQNRTVVPEAKINKVVEHAVAAAEDKNFYSHHGIDMKGIVRAAWNNFTGGATQGASTITQQYARHAADLKAISINRKLREAVIARKLESQYNKDQIMGMYLNYIYMGEGRYGIEAAAVGYFGKSVQTPAGQKNAITASEAAVLASIIKQPEPEPGNGHKGYDPNYNLAAAKDRWEYTMKNMLEMKWITQAEYDARKYPKVKPIAKTSGKNATSGPVGVVMRHVRAELAEMGISQQEFDKGGLSVTTTINPAVQKAAEEAGSRKSESSPMNAKPATYQASVIGIDPKTGAVLGYYAGDDPNGLDYGGYMDGQTLKITGGQSPGSTFKLYTLAAGLKEDISFKTTWDGTKLRPNGKEINNAGADPGKVCGGKIKYCDLETSTIKSYNFPFYWIAEGIGREKVIQAAVDAGVQHMFPDKGDAVDLTKTNAATWKKNFDNEVAFGQYRVPPLEHAEGVATIVNGGVRNDTHFIKEVRKVDADTGKVTIIKGQKTAGKRVFDEAQMSNLQAVMAKIVDVDERDLKGGRESIAKSGTWEFNGGSGDTWFVGGIPQLAATVWVGGKNNKVELKDGKKDMFGAGTPSKIWKKFLDASAEAMKWENEDFPKRVETGNPDSPFANGQEPPPPPPVQQTDPNQGCPLGAIFGCDNNQQQNGGNNNGGNNGGNNNGGNNNGGNTGQNGGNTNLPTTQGQD</sequence>
<dbReference type="OrthoDB" id="3397599at2"/>
<dbReference type="Pfam" id="PF00905">
    <property type="entry name" value="Transpeptidase"/>
    <property type="match status" value="1"/>
</dbReference>
<dbReference type="GO" id="GO:0008658">
    <property type="term" value="F:penicillin binding"/>
    <property type="evidence" value="ECO:0007669"/>
    <property type="project" value="InterPro"/>
</dbReference>
<evidence type="ECO:0000259" key="12">
    <source>
        <dbReference type="Pfam" id="PF00912"/>
    </source>
</evidence>
<keyword evidence="6" id="KW-0511">Multifunctional enzyme</keyword>
<feature type="domain" description="Penicillin-binding protein transpeptidase" evidence="11">
    <location>
        <begin position="504"/>
        <end position="784"/>
    </location>
</feature>
<keyword evidence="10" id="KW-1133">Transmembrane helix</keyword>
<keyword evidence="10" id="KW-0472">Membrane</keyword>
<keyword evidence="4" id="KW-0808">Transferase</keyword>
<dbReference type="InterPro" id="IPR036950">
    <property type="entry name" value="PBP_transglycosylase"/>
</dbReference>
<keyword evidence="10" id="KW-0812">Transmembrane</keyword>
<evidence type="ECO:0000256" key="4">
    <source>
        <dbReference type="ARBA" id="ARBA00022679"/>
    </source>
</evidence>
<feature type="domain" description="Glycosyl transferase family 51" evidence="12">
    <location>
        <begin position="217"/>
        <end position="405"/>
    </location>
</feature>
<keyword evidence="2" id="KW-0645">Protease</keyword>
<gene>
    <name evidence="13" type="ORF">SAMN05421748_119159</name>
</gene>
<dbReference type="GO" id="GO:0009002">
    <property type="term" value="F:serine-type D-Ala-D-Ala carboxypeptidase activity"/>
    <property type="evidence" value="ECO:0007669"/>
    <property type="project" value="UniProtKB-EC"/>
</dbReference>
<comment type="catalytic activity">
    <reaction evidence="8">
        <text>[GlcNAc-(1-&gt;4)-Mur2Ac(oyl-L-Ala-gamma-D-Glu-L-Lys-D-Ala-D-Ala)](n)-di-trans,octa-cis-undecaprenyl diphosphate + beta-D-GlcNAc-(1-&gt;4)-Mur2Ac(oyl-L-Ala-gamma-D-Glu-L-Lys-D-Ala-D-Ala)-di-trans,octa-cis-undecaprenyl diphosphate = [GlcNAc-(1-&gt;4)-Mur2Ac(oyl-L-Ala-gamma-D-Glu-L-Lys-D-Ala-D-Ala)](n+1)-di-trans,octa-cis-undecaprenyl diphosphate + di-trans,octa-cis-undecaprenyl diphosphate + H(+)</text>
        <dbReference type="Rhea" id="RHEA:23708"/>
        <dbReference type="Rhea" id="RHEA-COMP:9602"/>
        <dbReference type="Rhea" id="RHEA-COMP:9603"/>
        <dbReference type="ChEBI" id="CHEBI:15378"/>
        <dbReference type="ChEBI" id="CHEBI:58405"/>
        <dbReference type="ChEBI" id="CHEBI:60033"/>
        <dbReference type="ChEBI" id="CHEBI:78435"/>
        <dbReference type="EC" id="2.4.99.28"/>
    </reaction>
</comment>
<dbReference type="InterPro" id="IPR001460">
    <property type="entry name" value="PCN-bd_Tpept"/>
</dbReference>
<dbReference type="GO" id="GO:0008955">
    <property type="term" value="F:peptidoglycan glycosyltransferase activity"/>
    <property type="evidence" value="ECO:0007669"/>
    <property type="project" value="UniProtKB-EC"/>
</dbReference>
<protein>
    <submittedName>
        <fullName evidence="13">Membrane carboxypeptidase (Penicillin-binding protein)</fullName>
    </submittedName>
</protein>
<feature type="compositionally biased region" description="Low complexity" evidence="9">
    <location>
        <begin position="52"/>
        <end position="111"/>
    </location>
</feature>
<dbReference type="GO" id="GO:0006508">
    <property type="term" value="P:proteolysis"/>
    <property type="evidence" value="ECO:0007669"/>
    <property type="project" value="UniProtKB-KW"/>
</dbReference>
<dbReference type="InterPro" id="IPR001264">
    <property type="entry name" value="Glyco_trans_51"/>
</dbReference>
<dbReference type="InterPro" id="IPR050396">
    <property type="entry name" value="Glycosyltr_51/Transpeptidase"/>
</dbReference>
<feature type="transmembrane region" description="Helical" evidence="10">
    <location>
        <begin position="172"/>
        <end position="195"/>
    </location>
</feature>
<dbReference type="SUPFAM" id="SSF56601">
    <property type="entry name" value="beta-lactamase/transpeptidase-like"/>
    <property type="match status" value="1"/>
</dbReference>
<evidence type="ECO:0000313" key="14">
    <source>
        <dbReference type="Proteomes" id="UP000219612"/>
    </source>
</evidence>
<organism evidence="13 14">
    <name type="scientific">Paractinoplanes atraurantiacus</name>
    <dbReference type="NCBI Taxonomy" id="1036182"/>
    <lineage>
        <taxon>Bacteria</taxon>
        <taxon>Bacillati</taxon>
        <taxon>Actinomycetota</taxon>
        <taxon>Actinomycetes</taxon>
        <taxon>Micromonosporales</taxon>
        <taxon>Micromonosporaceae</taxon>
        <taxon>Paractinoplanes</taxon>
    </lineage>
</organism>
<evidence type="ECO:0000256" key="2">
    <source>
        <dbReference type="ARBA" id="ARBA00022670"/>
    </source>
</evidence>
<dbReference type="PANTHER" id="PTHR32282:SF34">
    <property type="entry name" value="PENICILLIN-BINDING PROTEIN 1A"/>
    <property type="match status" value="1"/>
</dbReference>
<evidence type="ECO:0000256" key="3">
    <source>
        <dbReference type="ARBA" id="ARBA00022676"/>
    </source>
</evidence>
<dbReference type="Pfam" id="PF00912">
    <property type="entry name" value="Transgly"/>
    <property type="match status" value="1"/>
</dbReference>
<dbReference type="InterPro" id="IPR012338">
    <property type="entry name" value="Beta-lactam/transpept-like"/>
</dbReference>
<evidence type="ECO:0000256" key="1">
    <source>
        <dbReference type="ARBA" id="ARBA00022645"/>
    </source>
</evidence>
<keyword evidence="14" id="KW-1185">Reference proteome</keyword>
<dbReference type="InterPro" id="IPR023346">
    <property type="entry name" value="Lysozyme-like_dom_sf"/>
</dbReference>
<dbReference type="AlphaFoldDB" id="A0A285JFX0"/>
<evidence type="ECO:0000256" key="5">
    <source>
        <dbReference type="ARBA" id="ARBA00022801"/>
    </source>
</evidence>
<accession>A0A285JFX0</accession>
<dbReference type="PANTHER" id="PTHR32282">
    <property type="entry name" value="BINDING PROTEIN TRANSPEPTIDASE, PUTATIVE-RELATED"/>
    <property type="match status" value="1"/>
</dbReference>
<feature type="compositionally biased region" description="Low complexity" evidence="9">
    <location>
        <begin position="29"/>
        <end position="39"/>
    </location>
</feature>
<feature type="compositionally biased region" description="Gly residues" evidence="9">
    <location>
        <begin position="876"/>
        <end position="900"/>
    </location>
</feature>
<feature type="region of interest" description="Disordered" evidence="9">
    <location>
        <begin position="1"/>
        <end position="111"/>
    </location>
</feature>
<proteinExistence type="predicted"/>
<keyword evidence="3" id="KW-0328">Glycosyltransferase</keyword>
<evidence type="ECO:0000256" key="9">
    <source>
        <dbReference type="SAM" id="MobiDB-lite"/>
    </source>
</evidence>
<feature type="region of interest" description="Disordered" evidence="9">
    <location>
        <begin position="131"/>
        <end position="167"/>
    </location>
</feature>
<dbReference type="RefSeq" id="WP_097325454.1">
    <property type="nucleotide sequence ID" value="NZ_OBDY01000019.1"/>
</dbReference>
<evidence type="ECO:0000256" key="6">
    <source>
        <dbReference type="ARBA" id="ARBA00023268"/>
    </source>
</evidence>
<dbReference type="EMBL" id="OBDY01000019">
    <property type="protein sequence ID" value="SNY58687.1"/>
    <property type="molecule type" value="Genomic_DNA"/>
</dbReference>
<feature type="compositionally biased region" description="Polar residues" evidence="9">
    <location>
        <begin position="1"/>
        <end position="11"/>
    </location>
</feature>
<evidence type="ECO:0000256" key="10">
    <source>
        <dbReference type="SAM" id="Phobius"/>
    </source>
</evidence>
<dbReference type="GO" id="GO:0030288">
    <property type="term" value="C:outer membrane-bounded periplasmic space"/>
    <property type="evidence" value="ECO:0007669"/>
    <property type="project" value="TreeGrafter"/>
</dbReference>
<dbReference type="Gene3D" id="3.40.710.10">
    <property type="entry name" value="DD-peptidase/beta-lactamase superfamily"/>
    <property type="match status" value="1"/>
</dbReference>
<dbReference type="SUPFAM" id="SSF53955">
    <property type="entry name" value="Lysozyme-like"/>
    <property type="match status" value="1"/>
</dbReference>
<dbReference type="Proteomes" id="UP000219612">
    <property type="component" value="Unassembled WGS sequence"/>
</dbReference>
<dbReference type="Gene3D" id="1.10.3810.10">
    <property type="entry name" value="Biosynthetic peptidoglycan transglycosylase-like"/>
    <property type="match status" value="1"/>
</dbReference>